<dbReference type="PANTHER" id="PTHR15711">
    <property type="entry name" value="RAP GTPASE-ACTIVATING PROTEIN"/>
    <property type="match status" value="1"/>
</dbReference>
<dbReference type="CDD" id="cd08368">
    <property type="entry name" value="LIM"/>
    <property type="match status" value="1"/>
</dbReference>
<keyword evidence="3 5" id="KW-0862">Zinc</keyword>
<dbReference type="InterPro" id="IPR001781">
    <property type="entry name" value="Znf_LIM"/>
</dbReference>
<gene>
    <name evidence="8" type="primary">Sipa1l2</name>
    <name evidence="8" type="ORF">TNIN_356881</name>
</gene>
<dbReference type="Pfam" id="PF02145">
    <property type="entry name" value="Rap_GAP"/>
    <property type="match status" value="1"/>
</dbReference>
<dbReference type="SMART" id="SM00132">
    <property type="entry name" value="LIM"/>
    <property type="match status" value="1"/>
</dbReference>
<evidence type="ECO:0000313" key="9">
    <source>
        <dbReference type="Proteomes" id="UP000886998"/>
    </source>
</evidence>
<dbReference type="Proteomes" id="UP000886998">
    <property type="component" value="Unassembled WGS sequence"/>
</dbReference>
<dbReference type="SUPFAM" id="SSF111347">
    <property type="entry name" value="Rap/Ran-GAP"/>
    <property type="match status" value="1"/>
</dbReference>
<feature type="domain" description="LIM zinc-binding" evidence="6">
    <location>
        <begin position="3"/>
        <end position="90"/>
    </location>
</feature>
<feature type="domain" description="Rap-GAP" evidence="7">
    <location>
        <begin position="281"/>
        <end position="541"/>
    </location>
</feature>
<dbReference type="PANTHER" id="PTHR15711:SF25">
    <property type="entry name" value="RADISH, ISOFORM I"/>
    <property type="match status" value="1"/>
</dbReference>
<dbReference type="InterPro" id="IPR035974">
    <property type="entry name" value="Rap/Ran-GAP_sf"/>
</dbReference>
<dbReference type="GO" id="GO:0051056">
    <property type="term" value="P:regulation of small GTPase mediated signal transduction"/>
    <property type="evidence" value="ECO:0007669"/>
    <property type="project" value="InterPro"/>
</dbReference>
<dbReference type="InterPro" id="IPR000331">
    <property type="entry name" value="Rap/Ran_GAP_dom"/>
</dbReference>
<evidence type="ECO:0000256" key="5">
    <source>
        <dbReference type="PROSITE-ProRule" id="PRU00125"/>
    </source>
</evidence>
<dbReference type="Gene3D" id="2.10.110.10">
    <property type="entry name" value="Cysteine Rich Protein"/>
    <property type="match status" value="1"/>
</dbReference>
<evidence type="ECO:0000259" key="7">
    <source>
        <dbReference type="PROSITE" id="PS50085"/>
    </source>
</evidence>
<organism evidence="8 9">
    <name type="scientific">Trichonephila inaurata madagascariensis</name>
    <dbReference type="NCBI Taxonomy" id="2747483"/>
    <lineage>
        <taxon>Eukaryota</taxon>
        <taxon>Metazoa</taxon>
        <taxon>Ecdysozoa</taxon>
        <taxon>Arthropoda</taxon>
        <taxon>Chelicerata</taxon>
        <taxon>Arachnida</taxon>
        <taxon>Araneae</taxon>
        <taxon>Araneomorphae</taxon>
        <taxon>Entelegynae</taxon>
        <taxon>Araneoidea</taxon>
        <taxon>Nephilidae</taxon>
        <taxon>Trichonephila</taxon>
        <taxon>Trichonephila inaurata</taxon>
    </lineage>
</organism>
<evidence type="ECO:0000256" key="2">
    <source>
        <dbReference type="ARBA" id="ARBA00022723"/>
    </source>
</evidence>
<dbReference type="Gene3D" id="3.40.50.11210">
    <property type="entry name" value="Rap/Ran-GAP"/>
    <property type="match status" value="1"/>
</dbReference>
<evidence type="ECO:0000259" key="6">
    <source>
        <dbReference type="PROSITE" id="PS50023"/>
    </source>
</evidence>
<comment type="caution">
    <text evidence="8">The sequence shown here is derived from an EMBL/GenBank/DDBJ whole genome shotgun (WGS) entry which is preliminary data.</text>
</comment>
<evidence type="ECO:0000313" key="8">
    <source>
        <dbReference type="EMBL" id="GFS32581.1"/>
    </source>
</evidence>
<dbReference type="InterPro" id="IPR050989">
    <property type="entry name" value="Rap1_Ran_GAP"/>
</dbReference>
<keyword evidence="4 5" id="KW-0440">LIM domain</keyword>
<dbReference type="PROSITE" id="PS50023">
    <property type="entry name" value="LIM_DOMAIN_2"/>
    <property type="match status" value="1"/>
</dbReference>
<dbReference type="PROSITE" id="PS50085">
    <property type="entry name" value="RAPGAP"/>
    <property type="match status" value="1"/>
</dbReference>
<accession>A0A8X6JI48</accession>
<dbReference type="OrthoDB" id="2499658at2759"/>
<keyword evidence="2 5" id="KW-0479">Metal-binding</keyword>
<evidence type="ECO:0000256" key="3">
    <source>
        <dbReference type="ARBA" id="ARBA00022833"/>
    </source>
</evidence>
<dbReference type="Pfam" id="PF00412">
    <property type="entry name" value="LIM"/>
    <property type="match status" value="1"/>
</dbReference>
<dbReference type="AlphaFoldDB" id="A0A8X6JI48"/>
<proteinExistence type="predicted"/>
<reference evidence="8" key="1">
    <citation type="submission" date="2020-08" db="EMBL/GenBank/DDBJ databases">
        <title>Multicomponent nature underlies the extraordinary mechanical properties of spider dragline silk.</title>
        <authorList>
            <person name="Kono N."/>
            <person name="Nakamura H."/>
            <person name="Mori M."/>
            <person name="Yoshida Y."/>
            <person name="Ohtoshi R."/>
            <person name="Malay A.D."/>
            <person name="Moran D.A.P."/>
            <person name="Tomita M."/>
            <person name="Numata K."/>
            <person name="Arakawa K."/>
        </authorList>
    </citation>
    <scope>NUCLEOTIDE SEQUENCE</scope>
</reference>
<sequence>MSSICFICELPILSHQTNGLWPPASPSEEALEDGLAIAVPDTTAIGSTYHEDCLVCNTCGLRLAGSNIQRARRFQNKIYCSLHYADVSGLSSGDEFMQKLRDYKRQSLGCAEARRKSSTTLQFPVPVQACPGTGACEGFPHTIKVIPGYWIECSGGGSNNTNENLSVNYTAQELEKKFELITVEEETYEKYFYGTEHWNYFTNDEALGPVILSIKQENVYNRDQFRVMLRTVSYCLHGLVPASCICADRYDREAVVKALGDEAGLKPPLVLGQLSSTPDELLKLDQVFIKTELKVGVILVREGQSTEEQILDNQTHTPLFDEFLSVLGDRIRLKGFDKYKGGLDSVHDLTGTESVYTAWRGIEIIFHVSTLLPHEEHDPQKLQKKRHIGNDIVCVAFLEADDTLFSPTCIKSHFLHTFIVVRTSPSAKASPTIYETDALFLCSSQKETWKNGPRYLCFLWQLSARGIQHVAAVFQSSFMLGVFSSNHVEVIMHLKSTKAQNTQVGVLWKPENCLKFGSVFEPNILKSTSKPKRRYSENKNN</sequence>
<dbReference type="Gene3D" id="6.10.140.210">
    <property type="match status" value="1"/>
</dbReference>
<evidence type="ECO:0000256" key="4">
    <source>
        <dbReference type="ARBA" id="ARBA00023038"/>
    </source>
</evidence>
<keyword evidence="1" id="KW-0343">GTPase activation</keyword>
<dbReference type="EMBL" id="BMAV01024361">
    <property type="protein sequence ID" value="GFS32581.1"/>
    <property type="molecule type" value="Genomic_DNA"/>
</dbReference>
<dbReference type="GO" id="GO:0046872">
    <property type="term" value="F:metal ion binding"/>
    <property type="evidence" value="ECO:0007669"/>
    <property type="project" value="UniProtKB-KW"/>
</dbReference>
<evidence type="ECO:0000256" key="1">
    <source>
        <dbReference type="ARBA" id="ARBA00022468"/>
    </source>
</evidence>
<dbReference type="Pfam" id="PF21022">
    <property type="entry name" value="Rap-GAP_dimer"/>
    <property type="match status" value="1"/>
</dbReference>
<keyword evidence="9" id="KW-1185">Reference proteome</keyword>
<dbReference type="GO" id="GO:0005096">
    <property type="term" value="F:GTPase activator activity"/>
    <property type="evidence" value="ECO:0007669"/>
    <property type="project" value="UniProtKB-KW"/>
</dbReference>
<protein>
    <submittedName>
        <fullName evidence="8">Signal-induced proliferation-associated 1-like protein 2</fullName>
    </submittedName>
</protein>
<name>A0A8X6JI48_9ARAC</name>
<dbReference type="GO" id="GO:0005737">
    <property type="term" value="C:cytoplasm"/>
    <property type="evidence" value="ECO:0007669"/>
    <property type="project" value="TreeGrafter"/>
</dbReference>